<dbReference type="InterPro" id="IPR012349">
    <property type="entry name" value="Split_barrel_FMN-bd"/>
</dbReference>
<dbReference type="InterPro" id="IPR052917">
    <property type="entry name" value="Stress-Dev_Protein"/>
</dbReference>
<comment type="caution">
    <text evidence="2">The sequence shown here is derived from an EMBL/GenBank/DDBJ whole genome shotgun (WGS) entry which is preliminary data.</text>
</comment>
<dbReference type="Gene3D" id="2.30.110.10">
    <property type="entry name" value="Electron Transport, Fmn-binding Protein, Chain A"/>
    <property type="match status" value="1"/>
</dbReference>
<protein>
    <submittedName>
        <fullName evidence="2">General stress protein</fullName>
    </submittedName>
</protein>
<evidence type="ECO:0000313" key="2">
    <source>
        <dbReference type="EMBL" id="KGO85563.1"/>
    </source>
</evidence>
<organism evidence="2 3">
    <name type="scientific">Flavobacterium rivuli WB 3.3-2 = DSM 21788</name>
    <dbReference type="NCBI Taxonomy" id="1121895"/>
    <lineage>
        <taxon>Bacteria</taxon>
        <taxon>Pseudomonadati</taxon>
        <taxon>Bacteroidota</taxon>
        <taxon>Flavobacteriia</taxon>
        <taxon>Flavobacteriales</taxon>
        <taxon>Flavobacteriaceae</taxon>
        <taxon>Flavobacterium</taxon>
    </lineage>
</organism>
<dbReference type="eggNOG" id="COG3871">
    <property type="taxonomic scope" value="Bacteria"/>
</dbReference>
<dbReference type="PANTHER" id="PTHR34818">
    <property type="entry name" value="PROTEIN BLI-3"/>
    <property type="match status" value="1"/>
</dbReference>
<dbReference type="InterPro" id="IPR038725">
    <property type="entry name" value="YdaG_split_barrel_FMN-bd"/>
</dbReference>
<evidence type="ECO:0000259" key="1">
    <source>
        <dbReference type="Pfam" id="PF16242"/>
    </source>
</evidence>
<sequence>MDSINQQQPEDNFKDLVGQEGINKIKELAKAAGSCFFCTKIVSGKAFDTRPMSAEKIDESGNFWFLSANDSHKNQELSEDPAAQLLFQGGSYSDFLSLYGYATINTDKAKIDELWDPMMKTWFTEGKDDPRITVIKFTPTEGYYWDTKHNMAVGLIKRTYGAIVGETYDDSVEGTIAP</sequence>
<dbReference type="RefSeq" id="WP_020213603.1">
    <property type="nucleotide sequence ID" value="NZ_JRLX01000019.1"/>
</dbReference>
<dbReference type="EMBL" id="JRLX01000019">
    <property type="protein sequence ID" value="KGO85563.1"/>
    <property type="molecule type" value="Genomic_DNA"/>
</dbReference>
<dbReference type="Pfam" id="PF16242">
    <property type="entry name" value="Pyrid_ox_like"/>
    <property type="match status" value="1"/>
</dbReference>
<gene>
    <name evidence="2" type="ORF">Q765_15235</name>
</gene>
<keyword evidence="3" id="KW-1185">Reference proteome</keyword>
<dbReference type="Proteomes" id="UP000030152">
    <property type="component" value="Unassembled WGS sequence"/>
</dbReference>
<dbReference type="AlphaFoldDB" id="A0A0A2M265"/>
<evidence type="ECO:0000313" key="3">
    <source>
        <dbReference type="Proteomes" id="UP000030152"/>
    </source>
</evidence>
<proteinExistence type="predicted"/>
<reference evidence="2 3" key="1">
    <citation type="submission" date="2013-09" db="EMBL/GenBank/DDBJ databases">
        <authorList>
            <person name="Zeng Z."/>
            <person name="Chen C."/>
        </authorList>
    </citation>
    <scope>NUCLEOTIDE SEQUENCE [LARGE SCALE GENOMIC DNA]</scope>
    <source>
        <strain evidence="2 3">WB 3.3-2</strain>
    </source>
</reference>
<dbReference type="SUPFAM" id="SSF50475">
    <property type="entry name" value="FMN-binding split barrel"/>
    <property type="match status" value="1"/>
</dbReference>
<dbReference type="STRING" id="1121895.GCA_000378485_02436"/>
<dbReference type="OrthoDB" id="1432662at2"/>
<name>A0A0A2M265_9FLAO</name>
<feature type="domain" description="General stress protein FMN-binding split barrel" evidence="1">
    <location>
        <begin position="22"/>
        <end position="169"/>
    </location>
</feature>
<accession>A0A0A2M265</accession>
<dbReference type="PANTHER" id="PTHR34818:SF1">
    <property type="entry name" value="PROTEIN BLI-3"/>
    <property type="match status" value="1"/>
</dbReference>